<dbReference type="AlphaFoldDB" id="A0A8H3U5W3"/>
<comment type="caution">
    <text evidence="1">The sequence shown here is derived from an EMBL/GenBank/DDBJ whole genome shotgun (WGS) entry which is preliminary data.</text>
</comment>
<dbReference type="Proteomes" id="UP000447873">
    <property type="component" value="Unassembled WGS sequence"/>
</dbReference>
<sequence>MAKEDVPTVPKFDIEDFIDRRLGALYYSSIYTQERVPTREFQSLDDESSKL</sequence>
<evidence type="ECO:0000313" key="1">
    <source>
        <dbReference type="EMBL" id="KAE9962794.1"/>
    </source>
</evidence>
<gene>
    <name evidence="1" type="ORF">EG328_012049</name>
</gene>
<protein>
    <submittedName>
        <fullName evidence="1">Uncharacterized protein</fullName>
    </submittedName>
</protein>
<reference evidence="1 2" key="1">
    <citation type="submission" date="2018-12" db="EMBL/GenBank/DDBJ databases">
        <title>Venturia inaequalis Genome Resource.</title>
        <authorList>
            <person name="Lichtner F.J."/>
        </authorList>
    </citation>
    <scope>NUCLEOTIDE SEQUENCE [LARGE SCALE GENOMIC DNA]</scope>
    <source>
        <strain evidence="1 2">120213</strain>
    </source>
</reference>
<accession>A0A8H3U5W3</accession>
<dbReference type="EMBL" id="WNWS01000980">
    <property type="protein sequence ID" value="KAE9962794.1"/>
    <property type="molecule type" value="Genomic_DNA"/>
</dbReference>
<evidence type="ECO:0000313" key="2">
    <source>
        <dbReference type="Proteomes" id="UP000447873"/>
    </source>
</evidence>
<organism evidence="1 2">
    <name type="scientific">Venturia inaequalis</name>
    <name type="common">Apple scab fungus</name>
    <dbReference type="NCBI Taxonomy" id="5025"/>
    <lineage>
        <taxon>Eukaryota</taxon>
        <taxon>Fungi</taxon>
        <taxon>Dikarya</taxon>
        <taxon>Ascomycota</taxon>
        <taxon>Pezizomycotina</taxon>
        <taxon>Dothideomycetes</taxon>
        <taxon>Pleosporomycetidae</taxon>
        <taxon>Venturiales</taxon>
        <taxon>Venturiaceae</taxon>
        <taxon>Venturia</taxon>
    </lineage>
</organism>
<name>A0A8H3U5W3_VENIN</name>
<proteinExistence type="predicted"/>